<sequence length="492" mass="56892">MQNHTPNIHNSDFIIFGGTGDLAKRKLFPALYNNYTNREENQISSRIIGICRIKMTVESYRSFVDKELQRYLKDGEYNPLKVQKFLSLIFYINLDVEKNYGWELLGKLLDIDKTRIRVFYLAMSSAFFGKISQRIHANNLVTEHTRVVLEKPIGSNLSSAQEIHAITRKIFKESQIFRIDHYLGKEAVQGLMVFRFANTFYESLWNNKYIDHVQITTAETIGVEDRVDYYNNTGALRDMIQNHLLQLLCLVAMEMPPSVEAKSIKNEKIKVLQALQMITPENVQKLTVRGQYQSGIINGIPVKGYLEEIPLGISDTETFVAIKANIDNPRWSGIPFYLRTGKYLAKHISEIVIALKPAPCTIFDHQMSKIETNKLILRLQNNGEIEQFITTKDHSTSNMKLKTTALRICCCSKRIKRTPDGYERLLMDIIHANQTLFMGYDEVEETWKWSDSILKSWQIINQKVDYYAAGTWGPDQSDVLLQKDGRRWHNNT</sequence>
<feature type="binding site" evidence="7">
    <location>
        <position position="238"/>
    </location>
    <ligand>
        <name>substrate</name>
    </ligand>
</feature>
<evidence type="ECO:0000256" key="6">
    <source>
        <dbReference type="ARBA" id="ARBA00023277"/>
    </source>
</evidence>
<comment type="pathway">
    <text evidence="1 7">Carbohydrate degradation; pentose phosphate pathway; D-ribulose 5-phosphate from D-glucose 6-phosphate (oxidative stage): step 1/3.</text>
</comment>
<comment type="caution">
    <text evidence="7">Lacks conserved residue(s) required for the propagation of feature annotation.</text>
</comment>
<feature type="binding site" evidence="7">
    <location>
        <position position="342"/>
    </location>
    <ligand>
        <name>substrate</name>
    </ligand>
</feature>
<evidence type="ECO:0000259" key="9">
    <source>
        <dbReference type="Pfam" id="PF02781"/>
    </source>
</evidence>
<name>A0ABM5NEK0_LIBAS</name>
<dbReference type="PIRSF" id="PIRSF000110">
    <property type="entry name" value="G6PD"/>
    <property type="match status" value="1"/>
</dbReference>
<dbReference type="InterPro" id="IPR036291">
    <property type="entry name" value="NAD(P)-bd_dom_sf"/>
</dbReference>
<evidence type="ECO:0000313" key="10">
    <source>
        <dbReference type="EMBL" id="AGH17057.1"/>
    </source>
</evidence>
<keyword evidence="11" id="KW-1185">Reference proteome</keyword>
<dbReference type="PANTHER" id="PTHR23429">
    <property type="entry name" value="GLUCOSE-6-PHOSPHATE 1-DEHYDROGENASE G6PD"/>
    <property type="match status" value="1"/>
</dbReference>
<evidence type="ECO:0000256" key="2">
    <source>
        <dbReference type="ARBA" id="ARBA00009975"/>
    </source>
</evidence>
<gene>
    <name evidence="7" type="primary">zwf</name>
    <name evidence="10" type="ORF">WSI_03435</name>
</gene>
<feature type="binding site" evidence="7">
    <location>
        <begin position="95"/>
        <end position="96"/>
    </location>
    <ligand>
        <name>NADP(+)</name>
        <dbReference type="ChEBI" id="CHEBI:58349"/>
    </ligand>
</feature>
<dbReference type="EMBL" id="CP004005">
    <property type="protein sequence ID" value="AGH17057.1"/>
    <property type="molecule type" value="Genomic_DNA"/>
</dbReference>
<dbReference type="InterPro" id="IPR022674">
    <property type="entry name" value="G6P_DH_NAD-bd"/>
</dbReference>
<comment type="catalytic activity">
    <reaction evidence="7">
        <text>D-glucose 6-phosphate + NADP(+) = 6-phospho-D-glucono-1,5-lactone + NADPH + H(+)</text>
        <dbReference type="Rhea" id="RHEA:15841"/>
        <dbReference type="ChEBI" id="CHEBI:15378"/>
        <dbReference type="ChEBI" id="CHEBI:57783"/>
        <dbReference type="ChEBI" id="CHEBI:57955"/>
        <dbReference type="ChEBI" id="CHEBI:58349"/>
        <dbReference type="ChEBI" id="CHEBI:61548"/>
        <dbReference type="EC" id="1.1.1.49"/>
    </reaction>
</comment>
<organism evidence="10 11">
    <name type="scientific">Candidatus Liberibacter asiaticus str. gxpsy</name>
    <dbReference type="NCBI Taxonomy" id="1174529"/>
    <lineage>
        <taxon>Bacteria</taxon>
        <taxon>Pseudomonadati</taxon>
        <taxon>Pseudomonadota</taxon>
        <taxon>Alphaproteobacteria</taxon>
        <taxon>Hyphomicrobiales</taxon>
        <taxon>Rhizobiaceae</taxon>
        <taxon>Liberibacter</taxon>
    </lineage>
</organism>
<feature type="binding site" evidence="7">
    <location>
        <position position="151"/>
    </location>
    <ligand>
        <name>NADP(+)</name>
        <dbReference type="ChEBI" id="CHEBI:58349"/>
    </ligand>
</feature>
<dbReference type="Pfam" id="PF02781">
    <property type="entry name" value="G6PD_C"/>
    <property type="match status" value="1"/>
</dbReference>
<feature type="domain" description="Glucose-6-phosphate dehydrogenase C-terminal" evidence="9">
    <location>
        <begin position="192"/>
        <end position="489"/>
    </location>
</feature>
<feature type="binding site" evidence="7">
    <location>
        <position position="219"/>
    </location>
    <ligand>
        <name>substrate</name>
    </ligand>
</feature>
<keyword evidence="3 7" id="KW-0313">Glucose metabolism</keyword>
<dbReference type="SUPFAM" id="SSF51735">
    <property type="entry name" value="NAD(P)-binding Rossmann-fold domains"/>
    <property type="match status" value="1"/>
</dbReference>
<dbReference type="EC" id="1.1.1.49" evidence="7"/>
<dbReference type="PRINTS" id="PR00079">
    <property type="entry name" value="G6PDHDRGNASE"/>
</dbReference>
<feature type="binding site" evidence="7">
    <location>
        <position position="52"/>
    </location>
    <ligand>
        <name>NADP(+)</name>
        <dbReference type="ChEBI" id="CHEBI:58349"/>
    </ligand>
</feature>
<dbReference type="Gene3D" id="3.40.50.720">
    <property type="entry name" value="NAD(P)-binding Rossmann-like Domain"/>
    <property type="match status" value="1"/>
</dbReference>
<reference evidence="10 11" key="1">
    <citation type="journal article" date="2013" name="Genome Announc.">
        <title>Complete Genome Sequence of a Chinese Strain of 'Candidatus Liberibacter asiaticus'.</title>
        <authorList>
            <person name="Lin H."/>
            <person name="Han C.S."/>
            <person name="Liu B."/>
            <person name="Lou B."/>
            <person name="Bai X."/>
            <person name="Deng C."/>
            <person name="Civerolo E.L."/>
            <person name="Gupta G."/>
        </authorList>
    </citation>
    <scope>NUCLEOTIDE SEQUENCE [LARGE SCALE GENOMIC DNA]</scope>
    <source>
        <strain evidence="11">gxpsy</strain>
    </source>
</reference>
<proteinExistence type="inferred from homology"/>
<evidence type="ECO:0000256" key="4">
    <source>
        <dbReference type="ARBA" id="ARBA00022857"/>
    </source>
</evidence>
<evidence type="ECO:0000256" key="7">
    <source>
        <dbReference type="HAMAP-Rule" id="MF_00966"/>
    </source>
</evidence>
<feature type="active site" description="Proton acceptor" evidence="7">
    <location>
        <position position="243"/>
    </location>
</feature>
<dbReference type="PANTHER" id="PTHR23429:SF0">
    <property type="entry name" value="GLUCOSE-6-PHOSPHATE 1-DEHYDROGENASE"/>
    <property type="match status" value="1"/>
</dbReference>
<feature type="domain" description="Glucose-6-phosphate dehydrogenase NAD-binding" evidence="8">
    <location>
        <begin position="14"/>
        <end position="189"/>
    </location>
</feature>
<dbReference type="InterPro" id="IPR022675">
    <property type="entry name" value="G6P_DH_C"/>
</dbReference>
<dbReference type="InterPro" id="IPR001282">
    <property type="entry name" value="G6P_DH"/>
</dbReference>
<evidence type="ECO:0000256" key="1">
    <source>
        <dbReference type="ARBA" id="ARBA00004937"/>
    </source>
</evidence>
<feature type="binding site" evidence="7">
    <location>
        <position position="185"/>
    </location>
    <ligand>
        <name>substrate</name>
    </ligand>
</feature>
<evidence type="ECO:0000313" key="11">
    <source>
        <dbReference type="Proteomes" id="UP000011820"/>
    </source>
</evidence>
<comment type="similarity">
    <text evidence="2 7">Belongs to the glucose-6-phosphate dehydrogenase family.</text>
</comment>
<keyword evidence="4 7" id="KW-0521">NADP</keyword>
<evidence type="ECO:0000259" key="8">
    <source>
        <dbReference type="Pfam" id="PF00479"/>
    </source>
</evidence>
<dbReference type="HAMAP" id="MF_00966">
    <property type="entry name" value="G6PD"/>
    <property type="match status" value="1"/>
</dbReference>
<keyword evidence="6 7" id="KW-0119">Carbohydrate metabolism</keyword>
<dbReference type="SUPFAM" id="SSF55347">
    <property type="entry name" value="Glyceraldehyde-3-phosphate dehydrogenase-like, C-terminal domain"/>
    <property type="match status" value="1"/>
</dbReference>
<dbReference type="Gene3D" id="3.30.360.10">
    <property type="entry name" value="Dihydrodipicolinate Reductase, domain 2"/>
    <property type="match status" value="1"/>
</dbReference>
<dbReference type="NCBIfam" id="TIGR00871">
    <property type="entry name" value="zwf"/>
    <property type="match status" value="1"/>
</dbReference>
<protein>
    <recommendedName>
        <fullName evidence="7">Glucose-6-phosphate 1-dehydrogenase</fullName>
        <shortName evidence="7">G6PD</shortName>
        <ecNumber evidence="7">1.1.1.49</ecNumber>
    </recommendedName>
</protein>
<evidence type="ECO:0000256" key="3">
    <source>
        <dbReference type="ARBA" id="ARBA00022526"/>
    </source>
</evidence>
<feature type="binding site" evidence="7">
    <location>
        <begin position="17"/>
        <end position="24"/>
    </location>
    <ligand>
        <name>NADP(+)</name>
        <dbReference type="ChEBI" id="CHEBI:58349"/>
    </ligand>
</feature>
<comment type="function">
    <text evidence="7">Catalyzes the oxidation of glucose 6-phosphate to 6-phosphogluconolactone.</text>
</comment>
<dbReference type="GeneID" id="93077048"/>
<dbReference type="RefSeq" id="WP_015452654.1">
    <property type="nucleotide sequence ID" value="NC_020549.1"/>
</dbReference>
<dbReference type="InterPro" id="IPR019796">
    <property type="entry name" value="G6P_DH_AS"/>
</dbReference>
<keyword evidence="5 7" id="KW-0560">Oxidoreductase</keyword>
<evidence type="ECO:0000256" key="5">
    <source>
        <dbReference type="ARBA" id="ARBA00023002"/>
    </source>
</evidence>
<accession>A0ABM5NEK0</accession>
<feature type="binding site" evidence="7">
    <location>
        <position position="181"/>
    </location>
    <ligand>
        <name>substrate</name>
    </ligand>
</feature>
<dbReference type="PROSITE" id="PS00069">
    <property type="entry name" value="G6P_DEHYDROGENASE"/>
    <property type="match status" value="1"/>
</dbReference>
<dbReference type="Proteomes" id="UP000011820">
    <property type="component" value="Chromosome"/>
</dbReference>
<dbReference type="Pfam" id="PF00479">
    <property type="entry name" value="G6PD_N"/>
    <property type="match status" value="1"/>
</dbReference>